<accession>A0A391NPA0</accession>
<dbReference type="EMBL" id="BDIP01003308">
    <property type="protein sequence ID" value="GCA63375.1"/>
    <property type="molecule type" value="Genomic_DNA"/>
</dbReference>
<sequence>VLAKQGAAASRVYVAQQLDNLKKIHDQLKNQYMETMTKLVAIQKQHNIKIVNQ</sequence>
<feature type="coiled-coil region" evidence="1">
    <location>
        <begin position="18"/>
        <end position="45"/>
    </location>
</feature>
<name>A0A391NPA0_9EUKA</name>
<protein>
    <submittedName>
        <fullName evidence="2">Uncharacterized protein</fullName>
    </submittedName>
</protein>
<evidence type="ECO:0000313" key="2">
    <source>
        <dbReference type="EMBL" id="GCA63375.1"/>
    </source>
</evidence>
<keyword evidence="1" id="KW-0175">Coiled coil</keyword>
<evidence type="ECO:0000256" key="1">
    <source>
        <dbReference type="SAM" id="Coils"/>
    </source>
</evidence>
<organism evidence="2 3">
    <name type="scientific">Kipferlia bialata</name>
    <dbReference type="NCBI Taxonomy" id="797122"/>
    <lineage>
        <taxon>Eukaryota</taxon>
        <taxon>Metamonada</taxon>
        <taxon>Carpediemonas-like organisms</taxon>
        <taxon>Kipferlia</taxon>
    </lineage>
</organism>
<dbReference type="Proteomes" id="UP000265618">
    <property type="component" value="Unassembled WGS sequence"/>
</dbReference>
<reference evidence="2 3" key="1">
    <citation type="journal article" date="2018" name="PLoS ONE">
        <title>The draft genome of Kipferlia bialata reveals reductive genome evolution in fornicate parasites.</title>
        <authorList>
            <person name="Tanifuji G."/>
            <person name="Takabayashi S."/>
            <person name="Kume K."/>
            <person name="Takagi M."/>
            <person name="Nakayama T."/>
            <person name="Kamikawa R."/>
            <person name="Inagaki Y."/>
            <person name="Hashimoto T."/>
        </authorList>
    </citation>
    <scope>NUCLEOTIDE SEQUENCE [LARGE SCALE GENOMIC DNA]</scope>
    <source>
        <strain evidence="2">NY0173</strain>
    </source>
</reference>
<dbReference type="AlphaFoldDB" id="A0A391NPA0"/>
<gene>
    <name evidence="2" type="ORF">KIPB_009597</name>
</gene>
<evidence type="ECO:0000313" key="3">
    <source>
        <dbReference type="Proteomes" id="UP000265618"/>
    </source>
</evidence>
<comment type="caution">
    <text evidence="2">The sequence shown here is derived from an EMBL/GenBank/DDBJ whole genome shotgun (WGS) entry which is preliminary data.</text>
</comment>
<feature type="non-terminal residue" evidence="2">
    <location>
        <position position="53"/>
    </location>
</feature>
<proteinExistence type="predicted"/>
<keyword evidence="3" id="KW-1185">Reference proteome</keyword>